<sequence>MAIVFGLAPGALAGQSPPTNSSSAPPVAVTGKQTEIVPVVNSPSPAHLSGKTIAPTPPLPLPSVLRETPNNPLAAPPDIDELLKVRMSEDIWVAMYSPLVCLDTTPNCIAKLQQAAVQNSPVIKELEVKVATVNQKIAAAKTNNQQSLELSIFEPALQVFLQRETVVENGQSRKLGFGERVGQLFSNPGEVLGELLGAIGIPLLRGLYGGNDAQRSRAIQITDLTVKVAEMERIKTELAAKTREKVQQLILDFDVLAREFQAEQAIAQTETRSFKLYAITYAAGDGDTHTYLNRKEKLDRTKLQVFKNWARVRNQITAIKSVVLPQMRGG</sequence>
<gene>
    <name evidence="1" type="ORF">C7B77_24700</name>
</gene>
<evidence type="ECO:0000313" key="1">
    <source>
        <dbReference type="EMBL" id="PSB46620.1"/>
    </source>
</evidence>
<dbReference type="Proteomes" id="UP000238937">
    <property type="component" value="Unassembled WGS sequence"/>
</dbReference>
<proteinExistence type="predicted"/>
<keyword evidence="2" id="KW-1185">Reference proteome</keyword>
<comment type="caution">
    <text evidence="1">The sequence shown here is derived from an EMBL/GenBank/DDBJ whole genome shotgun (WGS) entry which is preliminary data.</text>
</comment>
<evidence type="ECO:0000313" key="2">
    <source>
        <dbReference type="Proteomes" id="UP000238937"/>
    </source>
</evidence>
<accession>A0A2T1FNQ5</accession>
<protein>
    <recommendedName>
        <fullName evidence="3">Outer membrane efflux protein</fullName>
    </recommendedName>
</protein>
<dbReference type="Gene3D" id="1.20.1600.10">
    <property type="entry name" value="Outer membrane efflux proteins (OEP)"/>
    <property type="match status" value="1"/>
</dbReference>
<reference evidence="1 2" key="1">
    <citation type="submission" date="2018-03" db="EMBL/GenBank/DDBJ databases">
        <title>The ancient ancestry and fast evolution of plastids.</title>
        <authorList>
            <person name="Moore K.R."/>
            <person name="Magnabosco C."/>
            <person name="Momper L."/>
            <person name="Gold D.A."/>
            <person name="Bosak T."/>
            <person name="Fournier G.P."/>
        </authorList>
    </citation>
    <scope>NUCLEOTIDE SEQUENCE [LARGE SCALE GENOMIC DNA]</scope>
    <source>
        <strain evidence="1 2">CCALA 037</strain>
    </source>
</reference>
<organism evidence="1 2">
    <name type="scientific">Chamaesiphon polymorphus CCALA 037</name>
    <dbReference type="NCBI Taxonomy" id="2107692"/>
    <lineage>
        <taxon>Bacteria</taxon>
        <taxon>Bacillati</taxon>
        <taxon>Cyanobacteriota</taxon>
        <taxon>Cyanophyceae</taxon>
        <taxon>Gomontiellales</taxon>
        <taxon>Chamaesiphonaceae</taxon>
        <taxon>Chamaesiphon</taxon>
    </lineage>
</organism>
<name>A0A2T1FNQ5_9CYAN</name>
<dbReference type="EMBL" id="PVWO01000476">
    <property type="protein sequence ID" value="PSB46620.1"/>
    <property type="molecule type" value="Genomic_DNA"/>
</dbReference>
<evidence type="ECO:0008006" key="3">
    <source>
        <dbReference type="Google" id="ProtNLM"/>
    </source>
</evidence>
<dbReference type="AlphaFoldDB" id="A0A2T1FNQ5"/>